<dbReference type="GO" id="GO:0043531">
    <property type="term" value="F:ADP binding"/>
    <property type="evidence" value="ECO:0007669"/>
    <property type="project" value="InterPro"/>
</dbReference>
<dbReference type="Pfam" id="PF00931">
    <property type="entry name" value="NB-ARC"/>
    <property type="match status" value="1"/>
</dbReference>
<dbReference type="GO" id="GO:0098542">
    <property type="term" value="P:defense response to other organism"/>
    <property type="evidence" value="ECO:0007669"/>
    <property type="project" value="TreeGrafter"/>
</dbReference>
<dbReference type="Gene3D" id="3.40.50.300">
    <property type="entry name" value="P-loop containing nucleotide triphosphate hydrolases"/>
    <property type="match status" value="1"/>
</dbReference>
<protein>
    <recommendedName>
        <fullName evidence="1">NB-ARC domain-containing protein</fullName>
    </recommendedName>
</protein>
<dbReference type="SUPFAM" id="SSF52540">
    <property type="entry name" value="P-loop containing nucleoside triphosphate hydrolases"/>
    <property type="match status" value="1"/>
</dbReference>
<dbReference type="PANTHER" id="PTHR23155:SF1241">
    <property type="entry name" value="DISEASE RESISTANCE RPP13-LIKE PROTEIN 1-RELATED"/>
    <property type="match status" value="1"/>
</dbReference>
<evidence type="ECO:0000313" key="3">
    <source>
        <dbReference type="Proteomes" id="UP000775213"/>
    </source>
</evidence>
<feature type="domain" description="NB-ARC" evidence="1">
    <location>
        <begin position="3"/>
        <end position="85"/>
    </location>
</feature>
<dbReference type="AlphaFoldDB" id="A0AAV7H3E2"/>
<name>A0AAV7H3E2_DENCH</name>
<dbReference type="EMBL" id="JAGFBR010000003">
    <property type="protein sequence ID" value="KAH0468630.1"/>
    <property type="molecule type" value="Genomic_DNA"/>
</dbReference>
<sequence>MKLNEEVVSKRFLLVLDDIQGEKEKWYNSKGESMLAPLSCESLGSKILVTTRRDSVALMLAKEEIARLAGLEEDECLQLLNSHAFVGPPLATKFIGGVLKDNLNERDWRTILESNLFGQNSIDFVLGLSYKVLPNHPQNCFTSVDPHNSKHYESRGNTLIEEKRLRHYPNEVRSQNRPRHCIQNITNTQELHFGSFRLVARISRQNTNVAQRYPNDVGSTNRLRQCVRIAINTLNALLICSVKVVHVPEDPYTPFSGVVGLKTFWPRLVIISTYNWIFYIHNKLLTQIFESHDNLGKDLIFKFYSNRPGRSISIMPKLIISSWMICISYWMMFADIFDFPKLSKMITIFPLIVQTILLDDPRLLLDDMLIANQLKLIIPDDRRIVSDDLYKLVN</sequence>
<dbReference type="InterPro" id="IPR044974">
    <property type="entry name" value="Disease_R_plants"/>
</dbReference>
<organism evidence="2 3">
    <name type="scientific">Dendrobium chrysotoxum</name>
    <name type="common">Orchid</name>
    <dbReference type="NCBI Taxonomy" id="161865"/>
    <lineage>
        <taxon>Eukaryota</taxon>
        <taxon>Viridiplantae</taxon>
        <taxon>Streptophyta</taxon>
        <taxon>Embryophyta</taxon>
        <taxon>Tracheophyta</taxon>
        <taxon>Spermatophyta</taxon>
        <taxon>Magnoliopsida</taxon>
        <taxon>Liliopsida</taxon>
        <taxon>Asparagales</taxon>
        <taxon>Orchidaceae</taxon>
        <taxon>Epidendroideae</taxon>
        <taxon>Malaxideae</taxon>
        <taxon>Dendrobiinae</taxon>
        <taxon>Dendrobium</taxon>
    </lineage>
</organism>
<dbReference type="InterPro" id="IPR027417">
    <property type="entry name" value="P-loop_NTPase"/>
</dbReference>
<evidence type="ECO:0000259" key="1">
    <source>
        <dbReference type="Pfam" id="PF00931"/>
    </source>
</evidence>
<dbReference type="PANTHER" id="PTHR23155">
    <property type="entry name" value="DISEASE RESISTANCE PROTEIN RP"/>
    <property type="match status" value="1"/>
</dbReference>
<reference evidence="2 3" key="1">
    <citation type="journal article" date="2021" name="Hortic Res">
        <title>Chromosome-scale assembly of the Dendrobium chrysotoxum genome enhances the understanding of orchid evolution.</title>
        <authorList>
            <person name="Zhang Y."/>
            <person name="Zhang G.Q."/>
            <person name="Zhang D."/>
            <person name="Liu X.D."/>
            <person name="Xu X.Y."/>
            <person name="Sun W.H."/>
            <person name="Yu X."/>
            <person name="Zhu X."/>
            <person name="Wang Z.W."/>
            <person name="Zhao X."/>
            <person name="Zhong W.Y."/>
            <person name="Chen H."/>
            <person name="Yin W.L."/>
            <person name="Huang T."/>
            <person name="Niu S.C."/>
            <person name="Liu Z.J."/>
        </authorList>
    </citation>
    <scope>NUCLEOTIDE SEQUENCE [LARGE SCALE GENOMIC DNA]</scope>
    <source>
        <strain evidence="2">Lindl</strain>
    </source>
</reference>
<dbReference type="Proteomes" id="UP000775213">
    <property type="component" value="Unassembled WGS sequence"/>
</dbReference>
<keyword evidence="3" id="KW-1185">Reference proteome</keyword>
<gene>
    <name evidence="2" type="ORF">IEQ34_001862</name>
</gene>
<accession>A0AAV7H3E2</accession>
<comment type="caution">
    <text evidence="2">The sequence shown here is derived from an EMBL/GenBank/DDBJ whole genome shotgun (WGS) entry which is preliminary data.</text>
</comment>
<dbReference type="InterPro" id="IPR002182">
    <property type="entry name" value="NB-ARC"/>
</dbReference>
<proteinExistence type="predicted"/>
<evidence type="ECO:0000313" key="2">
    <source>
        <dbReference type="EMBL" id="KAH0468630.1"/>
    </source>
</evidence>